<dbReference type="PANTHER" id="PTHR43377:SF1">
    <property type="entry name" value="BILIVERDIN REDUCTASE A"/>
    <property type="match status" value="1"/>
</dbReference>
<dbReference type="Proteomes" id="UP001445472">
    <property type="component" value="Unassembled WGS sequence"/>
</dbReference>
<gene>
    <name evidence="3" type="ORF">ABT276_01500</name>
</gene>
<dbReference type="Pfam" id="PF22725">
    <property type="entry name" value="GFO_IDH_MocA_C3"/>
    <property type="match status" value="1"/>
</dbReference>
<dbReference type="Pfam" id="PF01408">
    <property type="entry name" value="GFO_IDH_MocA"/>
    <property type="match status" value="1"/>
</dbReference>
<feature type="domain" description="GFO/IDH/MocA-like oxidoreductase" evidence="2">
    <location>
        <begin position="127"/>
        <end position="248"/>
    </location>
</feature>
<dbReference type="InterPro" id="IPR051450">
    <property type="entry name" value="Gfo/Idh/MocA_Oxidoreductases"/>
</dbReference>
<dbReference type="InterPro" id="IPR055170">
    <property type="entry name" value="GFO_IDH_MocA-like_dom"/>
</dbReference>
<evidence type="ECO:0000259" key="2">
    <source>
        <dbReference type="Pfam" id="PF22725"/>
    </source>
</evidence>
<keyword evidence="4" id="KW-1185">Reference proteome</keyword>
<sequence>MTRTLDVALIGAGFIARTHLPAWIGLGARVRIFSTDGHAAGLAEEFGVMEAASLHAALDGATVVDICTPTTTHRDIALAAFEAQADVLCEKPLALTATDALEMAEAAHHARRRLYPGHVVRFFPAYVHLHKAVTSGELGRVAVARFTRTGRYPTWSPWFADPALSGGIVTDQMLHDMDIARWLFGDVVTVHATQRGHLTAPAAERAVATGSATLTHASGVISQVLGVWGPPATAFRYTFHVAGSHGTLSHDSLAHPSLRMTAGTGAEGDGVPTGGFGEDPFATQIREFAAAYQGGPAPRVSALDGVAAVRLAAAARQSAATGLAVALDDAAFDDAHPHTPMEKNRR</sequence>
<dbReference type="InterPro" id="IPR000683">
    <property type="entry name" value="Gfo/Idh/MocA-like_OxRdtase_N"/>
</dbReference>
<evidence type="ECO:0000313" key="4">
    <source>
        <dbReference type="Proteomes" id="UP001445472"/>
    </source>
</evidence>
<feature type="domain" description="Gfo/Idh/MocA-like oxidoreductase N-terminal" evidence="1">
    <location>
        <begin position="6"/>
        <end position="118"/>
    </location>
</feature>
<proteinExistence type="predicted"/>
<evidence type="ECO:0000313" key="3">
    <source>
        <dbReference type="EMBL" id="MER6612098.1"/>
    </source>
</evidence>
<evidence type="ECO:0000259" key="1">
    <source>
        <dbReference type="Pfam" id="PF01408"/>
    </source>
</evidence>
<protein>
    <submittedName>
        <fullName evidence="3">Gfo/Idh/MocA family oxidoreductase</fullName>
    </submittedName>
</protein>
<name>A0ABV1UMS9_9ACTN</name>
<comment type="caution">
    <text evidence="3">The sequence shown here is derived from an EMBL/GenBank/DDBJ whole genome shotgun (WGS) entry which is preliminary data.</text>
</comment>
<accession>A0ABV1UMS9</accession>
<dbReference type="RefSeq" id="WP_351974573.1">
    <property type="nucleotide sequence ID" value="NZ_JBEPBX010000001.1"/>
</dbReference>
<dbReference type="SUPFAM" id="SSF55347">
    <property type="entry name" value="Glyceraldehyde-3-phosphate dehydrogenase-like, C-terminal domain"/>
    <property type="match status" value="1"/>
</dbReference>
<reference evidence="3 4" key="1">
    <citation type="submission" date="2024-06" db="EMBL/GenBank/DDBJ databases">
        <title>The Natural Products Discovery Center: Release of the First 8490 Sequenced Strains for Exploring Actinobacteria Biosynthetic Diversity.</title>
        <authorList>
            <person name="Kalkreuter E."/>
            <person name="Kautsar S.A."/>
            <person name="Yang D."/>
            <person name="Bader C.D."/>
            <person name="Teijaro C.N."/>
            <person name="Fluegel L."/>
            <person name="Davis C.M."/>
            <person name="Simpson J.R."/>
            <person name="Lauterbach L."/>
            <person name="Steele A.D."/>
            <person name="Gui C."/>
            <person name="Meng S."/>
            <person name="Li G."/>
            <person name="Viehrig K."/>
            <person name="Ye F."/>
            <person name="Su P."/>
            <person name="Kiefer A.F."/>
            <person name="Nichols A."/>
            <person name="Cepeda A.J."/>
            <person name="Yan W."/>
            <person name="Fan B."/>
            <person name="Jiang Y."/>
            <person name="Adhikari A."/>
            <person name="Zheng C.-J."/>
            <person name="Schuster L."/>
            <person name="Cowan T.M."/>
            <person name="Smanski M.J."/>
            <person name="Chevrette M.G."/>
            <person name="De Carvalho L.P.S."/>
            <person name="Shen B."/>
        </authorList>
    </citation>
    <scope>NUCLEOTIDE SEQUENCE [LARGE SCALE GENOMIC DNA]</scope>
    <source>
        <strain evidence="3 4">NPDC000837</strain>
    </source>
</reference>
<dbReference type="EMBL" id="JBEPBX010000001">
    <property type="protein sequence ID" value="MER6612098.1"/>
    <property type="molecule type" value="Genomic_DNA"/>
</dbReference>
<dbReference type="Gene3D" id="3.30.360.10">
    <property type="entry name" value="Dihydrodipicolinate Reductase, domain 2"/>
    <property type="match status" value="1"/>
</dbReference>
<organism evidence="3 4">
    <name type="scientific">Streptomyces xantholiticus</name>
    <dbReference type="NCBI Taxonomy" id="68285"/>
    <lineage>
        <taxon>Bacteria</taxon>
        <taxon>Bacillati</taxon>
        <taxon>Actinomycetota</taxon>
        <taxon>Actinomycetes</taxon>
        <taxon>Kitasatosporales</taxon>
        <taxon>Streptomycetaceae</taxon>
        <taxon>Streptomyces</taxon>
    </lineage>
</organism>
<dbReference type="PANTHER" id="PTHR43377">
    <property type="entry name" value="BILIVERDIN REDUCTASE A"/>
    <property type="match status" value="1"/>
</dbReference>
<dbReference type="InterPro" id="IPR036291">
    <property type="entry name" value="NAD(P)-bd_dom_sf"/>
</dbReference>
<dbReference type="SUPFAM" id="SSF51735">
    <property type="entry name" value="NAD(P)-binding Rossmann-fold domains"/>
    <property type="match status" value="1"/>
</dbReference>
<dbReference type="Gene3D" id="3.40.50.720">
    <property type="entry name" value="NAD(P)-binding Rossmann-like Domain"/>
    <property type="match status" value="1"/>
</dbReference>